<evidence type="ECO:0000256" key="4">
    <source>
        <dbReference type="PROSITE-ProRule" id="PRU00182"/>
    </source>
</evidence>
<dbReference type="GO" id="GO:0120159">
    <property type="term" value="F:rRNA pseudouridine synthase activity"/>
    <property type="evidence" value="ECO:0007669"/>
    <property type="project" value="UniProtKB-ARBA"/>
</dbReference>
<feature type="domain" description="RNA-binding S4" evidence="6">
    <location>
        <begin position="1"/>
        <end position="65"/>
    </location>
</feature>
<evidence type="ECO:0000256" key="2">
    <source>
        <dbReference type="ARBA" id="ARBA00022884"/>
    </source>
</evidence>
<accession>A0AAE3JA94</accession>
<evidence type="ECO:0000313" key="7">
    <source>
        <dbReference type="EMBL" id="MCC2210535.1"/>
    </source>
</evidence>
<dbReference type="RefSeq" id="WP_147514214.1">
    <property type="nucleotide sequence ID" value="NZ_JAJEQM010000008.1"/>
</dbReference>
<dbReference type="InterPro" id="IPR018496">
    <property type="entry name" value="PsdUridine_synth_RsuA/RluB_CS"/>
</dbReference>
<dbReference type="Pfam" id="PF00849">
    <property type="entry name" value="PseudoU_synth_2"/>
    <property type="match status" value="1"/>
</dbReference>
<dbReference type="PROSITE" id="PS50889">
    <property type="entry name" value="S4"/>
    <property type="match status" value="1"/>
</dbReference>
<dbReference type="Gene3D" id="3.30.70.1560">
    <property type="entry name" value="Alpha-L RNA-binding motif"/>
    <property type="match status" value="1"/>
</dbReference>
<dbReference type="GO" id="GO:0000455">
    <property type="term" value="P:enzyme-directed rRNA pseudouridine synthesis"/>
    <property type="evidence" value="ECO:0007669"/>
    <property type="project" value="UniProtKB-ARBA"/>
</dbReference>
<dbReference type="Gene3D" id="3.10.290.10">
    <property type="entry name" value="RNA-binding S4 domain"/>
    <property type="match status" value="1"/>
</dbReference>
<proteinExistence type="inferred from homology"/>
<evidence type="ECO:0000256" key="1">
    <source>
        <dbReference type="ARBA" id="ARBA00008348"/>
    </source>
</evidence>
<evidence type="ECO:0000256" key="5">
    <source>
        <dbReference type="RuleBase" id="RU003887"/>
    </source>
</evidence>
<comment type="caution">
    <text evidence="7">The sequence shown here is derived from an EMBL/GenBank/DDBJ whole genome shotgun (WGS) entry which is preliminary data.</text>
</comment>
<dbReference type="PROSITE" id="PS01149">
    <property type="entry name" value="PSI_RSU"/>
    <property type="match status" value="1"/>
</dbReference>
<dbReference type="InterPro" id="IPR050343">
    <property type="entry name" value="RsuA_PseudoU_synthase"/>
</dbReference>
<dbReference type="EC" id="5.4.99.-" evidence="5"/>
<dbReference type="NCBIfam" id="TIGR00093">
    <property type="entry name" value="pseudouridine synthase"/>
    <property type="match status" value="1"/>
</dbReference>
<evidence type="ECO:0000256" key="3">
    <source>
        <dbReference type="ARBA" id="ARBA00023235"/>
    </source>
</evidence>
<evidence type="ECO:0000313" key="8">
    <source>
        <dbReference type="Proteomes" id="UP001198242"/>
    </source>
</evidence>
<dbReference type="CDD" id="cd00165">
    <property type="entry name" value="S4"/>
    <property type="match status" value="1"/>
</dbReference>
<dbReference type="FunFam" id="3.10.290.10:FF:000003">
    <property type="entry name" value="Pseudouridine synthase"/>
    <property type="match status" value="1"/>
</dbReference>
<reference evidence="7 8" key="1">
    <citation type="submission" date="2021-10" db="EMBL/GenBank/DDBJ databases">
        <title>Anaerobic single-cell dispensing facilitates the cultivation of human gut bacteria.</title>
        <authorList>
            <person name="Afrizal A."/>
        </authorList>
    </citation>
    <scope>NUCLEOTIDE SEQUENCE [LARGE SCALE GENOMIC DNA]</scope>
    <source>
        <strain evidence="7 8">CLA-AA-H232</strain>
    </source>
</reference>
<dbReference type="SMART" id="SM00363">
    <property type="entry name" value="S4"/>
    <property type="match status" value="1"/>
</dbReference>
<dbReference type="GO" id="GO:0003723">
    <property type="term" value="F:RNA binding"/>
    <property type="evidence" value="ECO:0007669"/>
    <property type="project" value="UniProtKB-KW"/>
</dbReference>
<organism evidence="7 8">
    <name type="scientific">Hominilimicola fabiformis</name>
    <dbReference type="NCBI Taxonomy" id="2885356"/>
    <lineage>
        <taxon>Bacteria</taxon>
        <taxon>Bacillati</taxon>
        <taxon>Bacillota</taxon>
        <taxon>Clostridia</taxon>
        <taxon>Eubacteriales</taxon>
        <taxon>Oscillospiraceae</taxon>
        <taxon>Hominilimicola</taxon>
    </lineage>
</organism>
<dbReference type="EMBL" id="JAJEQM010000008">
    <property type="protein sequence ID" value="MCC2210535.1"/>
    <property type="molecule type" value="Genomic_DNA"/>
</dbReference>
<protein>
    <recommendedName>
        <fullName evidence="5">Pseudouridine synthase</fullName>
        <ecNumber evidence="5">5.4.99.-</ecNumber>
    </recommendedName>
</protein>
<gene>
    <name evidence="7" type="ORF">LKE05_06995</name>
</gene>
<dbReference type="CDD" id="cd02553">
    <property type="entry name" value="PseudoU_synth_RsuA"/>
    <property type="match status" value="1"/>
</dbReference>
<dbReference type="InterPro" id="IPR000748">
    <property type="entry name" value="PsdUridine_synth_RsuA/RluB/E/F"/>
</dbReference>
<dbReference type="SUPFAM" id="SSF55120">
    <property type="entry name" value="Pseudouridine synthase"/>
    <property type="match status" value="1"/>
</dbReference>
<sequence>MRIDKYISGCGYASRKDVKKLIKQGLVFIDGEVCKKPEEQTDENSIVEVDGERLIYREFVYLMLNKPQGCVSAVYDKKYPVVTEFVPEEYAHFEVYPVGRLDIDTEGLLILTNDGQFAHEMTSPKKDVYKRYFAVLDKPMEEKDVEIFAGGMEFKEFTAKSAKLEITENPNEVYIEIAEGKFHQVKRMCERVGKTVTYLKRVAIGNLKLDKSLEKGEVRELTKDELDMLYKK</sequence>
<dbReference type="InterPro" id="IPR042092">
    <property type="entry name" value="PsdUridine_s_RsuA/RluB/E/F_cat"/>
</dbReference>
<dbReference type="AlphaFoldDB" id="A0AAE3JA94"/>
<evidence type="ECO:0000259" key="6">
    <source>
        <dbReference type="SMART" id="SM00363"/>
    </source>
</evidence>
<keyword evidence="2 4" id="KW-0694">RNA-binding</keyword>
<name>A0AAE3JA94_9FIRM</name>
<dbReference type="Gene3D" id="3.30.70.580">
    <property type="entry name" value="Pseudouridine synthase I, catalytic domain, N-terminal subdomain"/>
    <property type="match status" value="1"/>
</dbReference>
<dbReference type="InterPro" id="IPR036986">
    <property type="entry name" value="S4_RNA-bd_sf"/>
</dbReference>
<dbReference type="InterPro" id="IPR020103">
    <property type="entry name" value="PsdUridine_synth_cat_dom_sf"/>
</dbReference>
<keyword evidence="3 5" id="KW-0413">Isomerase</keyword>
<dbReference type="InterPro" id="IPR006145">
    <property type="entry name" value="PsdUridine_synth_RsuA/RluA"/>
</dbReference>
<dbReference type="Pfam" id="PF01479">
    <property type="entry name" value="S4"/>
    <property type="match status" value="1"/>
</dbReference>
<dbReference type="SUPFAM" id="SSF55174">
    <property type="entry name" value="Alpha-L RNA-binding motif"/>
    <property type="match status" value="1"/>
</dbReference>
<dbReference type="InterPro" id="IPR002942">
    <property type="entry name" value="S4_RNA-bd"/>
</dbReference>
<dbReference type="PANTHER" id="PTHR47683">
    <property type="entry name" value="PSEUDOURIDINE SYNTHASE FAMILY PROTEIN-RELATED"/>
    <property type="match status" value="1"/>
</dbReference>
<comment type="similarity">
    <text evidence="1 5">Belongs to the pseudouridine synthase RsuA family.</text>
</comment>
<dbReference type="Proteomes" id="UP001198242">
    <property type="component" value="Unassembled WGS sequence"/>
</dbReference>
<keyword evidence="8" id="KW-1185">Reference proteome</keyword>
<dbReference type="PANTHER" id="PTHR47683:SF4">
    <property type="entry name" value="PSEUDOURIDINE SYNTHASE"/>
    <property type="match status" value="1"/>
</dbReference>
<dbReference type="InterPro" id="IPR020094">
    <property type="entry name" value="TruA/RsuA/RluB/E/F_N"/>
</dbReference>